<name>A0A645B1W9_9ZZZZ</name>
<dbReference type="GO" id="GO:0030170">
    <property type="term" value="F:pyridoxal phosphate binding"/>
    <property type="evidence" value="ECO:0007669"/>
    <property type="project" value="TreeGrafter"/>
</dbReference>
<evidence type="ECO:0000256" key="2">
    <source>
        <dbReference type="ARBA" id="ARBA00022898"/>
    </source>
</evidence>
<dbReference type="Pfam" id="PF00842">
    <property type="entry name" value="Ala_racemase_C"/>
    <property type="match status" value="1"/>
</dbReference>
<dbReference type="PRINTS" id="PR00992">
    <property type="entry name" value="ALARACEMASE"/>
</dbReference>
<dbReference type="PANTHER" id="PTHR30511:SF0">
    <property type="entry name" value="ALANINE RACEMASE, CATABOLIC-RELATED"/>
    <property type="match status" value="1"/>
</dbReference>
<dbReference type="InterPro" id="IPR000821">
    <property type="entry name" value="Ala_racemase"/>
</dbReference>
<dbReference type="PANTHER" id="PTHR30511">
    <property type="entry name" value="ALANINE RACEMASE"/>
    <property type="match status" value="1"/>
</dbReference>
<accession>A0A645B1W9</accession>
<evidence type="ECO:0000256" key="1">
    <source>
        <dbReference type="ARBA" id="ARBA00001933"/>
    </source>
</evidence>
<dbReference type="EC" id="5.1.1.1" evidence="5"/>
<dbReference type="InterPro" id="IPR009006">
    <property type="entry name" value="Ala_racemase/Decarboxylase_C"/>
</dbReference>
<dbReference type="Gene3D" id="2.40.37.10">
    <property type="entry name" value="Lyase, Ornithine Decarboxylase, Chain A, domain 1"/>
    <property type="match status" value="1"/>
</dbReference>
<dbReference type="SMART" id="SM01005">
    <property type="entry name" value="Ala_racemase_C"/>
    <property type="match status" value="1"/>
</dbReference>
<gene>
    <name evidence="5" type="primary">alr1_22</name>
    <name evidence="5" type="ORF">SDC9_106282</name>
</gene>
<keyword evidence="2" id="KW-0663">Pyridoxal phosphate</keyword>
<feature type="domain" description="Alanine racemase C-terminal" evidence="4">
    <location>
        <begin position="1"/>
        <end position="127"/>
    </location>
</feature>
<comment type="cofactor">
    <cofactor evidence="1">
        <name>pyridoxal 5'-phosphate</name>
        <dbReference type="ChEBI" id="CHEBI:597326"/>
    </cofactor>
</comment>
<evidence type="ECO:0000259" key="4">
    <source>
        <dbReference type="SMART" id="SM01005"/>
    </source>
</evidence>
<comment type="caution">
    <text evidence="5">The sequence shown here is derived from an EMBL/GenBank/DDBJ whole genome shotgun (WGS) entry which is preliminary data.</text>
</comment>
<dbReference type="SUPFAM" id="SSF50621">
    <property type="entry name" value="Alanine racemase C-terminal domain-like"/>
    <property type="match status" value="1"/>
</dbReference>
<proteinExistence type="predicted"/>
<reference evidence="5" key="1">
    <citation type="submission" date="2019-08" db="EMBL/GenBank/DDBJ databases">
        <authorList>
            <person name="Kucharzyk K."/>
            <person name="Murdoch R.W."/>
            <person name="Higgins S."/>
            <person name="Loffler F."/>
        </authorList>
    </citation>
    <scope>NUCLEOTIDE SEQUENCE</scope>
</reference>
<evidence type="ECO:0000313" key="5">
    <source>
        <dbReference type="EMBL" id="MPM59440.1"/>
    </source>
</evidence>
<sequence length="130" mass="14258">MTLKTKIVMLKKIKQGTRVGYDGTWTASQDSVLGTLPIGYADGMSRSYSNRAHVCVRGTLVPIVGRVCMDQAMIDVTAVPQAQVGDEVIIFGDSQPIRTTLMLADEIGEIPHQITACVSKRVPRFYNDRS</sequence>
<dbReference type="GO" id="GO:0008784">
    <property type="term" value="F:alanine racemase activity"/>
    <property type="evidence" value="ECO:0007669"/>
    <property type="project" value="UniProtKB-EC"/>
</dbReference>
<dbReference type="GO" id="GO:0005829">
    <property type="term" value="C:cytosol"/>
    <property type="evidence" value="ECO:0007669"/>
    <property type="project" value="TreeGrafter"/>
</dbReference>
<dbReference type="GO" id="GO:0030632">
    <property type="term" value="P:D-alanine biosynthetic process"/>
    <property type="evidence" value="ECO:0007669"/>
    <property type="project" value="TreeGrafter"/>
</dbReference>
<organism evidence="5">
    <name type="scientific">bioreactor metagenome</name>
    <dbReference type="NCBI Taxonomy" id="1076179"/>
    <lineage>
        <taxon>unclassified sequences</taxon>
        <taxon>metagenomes</taxon>
        <taxon>ecological metagenomes</taxon>
    </lineage>
</organism>
<evidence type="ECO:0000256" key="3">
    <source>
        <dbReference type="ARBA" id="ARBA00023235"/>
    </source>
</evidence>
<protein>
    <submittedName>
        <fullName evidence="5">Alanine racemase 1</fullName>
        <ecNumber evidence="5">5.1.1.1</ecNumber>
    </submittedName>
</protein>
<keyword evidence="3 5" id="KW-0413">Isomerase</keyword>
<dbReference type="InterPro" id="IPR011079">
    <property type="entry name" value="Ala_racemase_C"/>
</dbReference>
<dbReference type="EMBL" id="VSSQ01017292">
    <property type="protein sequence ID" value="MPM59440.1"/>
    <property type="molecule type" value="Genomic_DNA"/>
</dbReference>
<dbReference type="AlphaFoldDB" id="A0A645B1W9"/>